<proteinExistence type="inferred from homology"/>
<dbReference type="GO" id="GO:0008270">
    <property type="term" value="F:zinc ion binding"/>
    <property type="evidence" value="ECO:0007669"/>
    <property type="project" value="InterPro"/>
</dbReference>
<gene>
    <name evidence="7" type="primary">gb04214</name>
    <name evidence="7" type="ORF">PR202_gb04214</name>
</gene>
<dbReference type="Pfam" id="PF20431">
    <property type="entry name" value="E_motif"/>
    <property type="match status" value="1"/>
</dbReference>
<organism evidence="7 8">
    <name type="scientific">Eleusine coracana subsp. coracana</name>
    <dbReference type="NCBI Taxonomy" id="191504"/>
    <lineage>
        <taxon>Eukaryota</taxon>
        <taxon>Viridiplantae</taxon>
        <taxon>Streptophyta</taxon>
        <taxon>Embryophyta</taxon>
        <taxon>Tracheophyta</taxon>
        <taxon>Spermatophyta</taxon>
        <taxon>Magnoliopsida</taxon>
        <taxon>Liliopsida</taxon>
        <taxon>Poales</taxon>
        <taxon>Poaceae</taxon>
        <taxon>PACMAD clade</taxon>
        <taxon>Chloridoideae</taxon>
        <taxon>Cynodonteae</taxon>
        <taxon>Eleusininae</taxon>
        <taxon>Eleusine</taxon>
    </lineage>
</organism>
<evidence type="ECO:0000256" key="1">
    <source>
        <dbReference type="ARBA" id="ARBA00006643"/>
    </source>
</evidence>
<accession>A0AAV5E3R6</accession>
<dbReference type="Gene3D" id="1.25.40.10">
    <property type="entry name" value="Tetratricopeptide repeat domain"/>
    <property type="match status" value="3"/>
</dbReference>
<feature type="repeat" description="PPR" evidence="4">
    <location>
        <begin position="336"/>
        <end position="370"/>
    </location>
</feature>
<feature type="repeat" description="PPR" evidence="4">
    <location>
        <begin position="371"/>
        <end position="405"/>
    </location>
</feature>
<keyword evidence="3" id="KW-0809">Transit peptide</keyword>
<protein>
    <recommendedName>
        <fullName evidence="6">DYW domain-containing protein</fullName>
    </recommendedName>
</protein>
<evidence type="ECO:0000313" key="8">
    <source>
        <dbReference type="Proteomes" id="UP001054889"/>
    </source>
</evidence>
<dbReference type="PANTHER" id="PTHR47926:SF482">
    <property type="entry name" value="PENTATRICOPEPTIDE REPEAT-CONTAINING PROTEIN CHLOROPLASTIC"/>
    <property type="match status" value="1"/>
</dbReference>
<dbReference type="Pfam" id="PF14432">
    <property type="entry name" value="DYW_deaminase"/>
    <property type="match status" value="1"/>
</dbReference>
<reference evidence="7" key="2">
    <citation type="submission" date="2021-12" db="EMBL/GenBank/DDBJ databases">
        <title>Resequencing data analysis of finger millet.</title>
        <authorList>
            <person name="Hatakeyama M."/>
            <person name="Aluri S."/>
            <person name="Balachadran M.T."/>
            <person name="Sivarajan S.R."/>
            <person name="Poveda L."/>
            <person name="Shimizu-Inatsugi R."/>
            <person name="Schlapbach R."/>
            <person name="Sreeman S.M."/>
            <person name="Shimizu K.K."/>
        </authorList>
    </citation>
    <scope>NUCLEOTIDE SEQUENCE</scope>
</reference>
<feature type="domain" description="DYW" evidence="6">
    <location>
        <begin position="550"/>
        <end position="625"/>
    </location>
</feature>
<evidence type="ECO:0000256" key="4">
    <source>
        <dbReference type="PROSITE-ProRule" id="PRU00708"/>
    </source>
</evidence>
<dbReference type="FunFam" id="1.25.40.10:FF:001104">
    <property type="entry name" value="Uncharacterized protein"/>
    <property type="match status" value="1"/>
</dbReference>
<dbReference type="PROSITE" id="PS51375">
    <property type="entry name" value="PPR"/>
    <property type="match status" value="3"/>
</dbReference>
<dbReference type="NCBIfam" id="TIGR00756">
    <property type="entry name" value="PPR"/>
    <property type="match status" value="4"/>
</dbReference>
<feature type="repeat" description="PPR" evidence="4">
    <location>
        <begin position="232"/>
        <end position="266"/>
    </location>
</feature>
<dbReference type="InterPro" id="IPR046960">
    <property type="entry name" value="PPR_At4g14850-like_plant"/>
</dbReference>
<keyword evidence="8" id="KW-1185">Reference proteome</keyword>
<name>A0AAV5E3R6_ELECO</name>
<dbReference type="Proteomes" id="UP001054889">
    <property type="component" value="Unassembled WGS sequence"/>
</dbReference>
<dbReference type="GO" id="GO:0009451">
    <property type="term" value="P:RNA modification"/>
    <property type="evidence" value="ECO:0007669"/>
    <property type="project" value="InterPro"/>
</dbReference>
<comment type="caution">
    <text evidence="7">The sequence shown here is derived from an EMBL/GenBank/DDBJ whole genome shotgun (WGS) entry which is preliminary data.</text>
</comment>
<dbReference type="InterPro" id="IPR046848">
    <property type="entry name" value="E_motif"/>
</dbReference>
<evidence type="ECO:0000256" key="5">
    <source>
        <dbReference type="SAM" id="MobiDB-lite"/>
    </source>
</evidence>
<keyword evidence="2" id="KW-0677">Repeat</keyword>
<feature type="compositionally biased region" description="Low complexity" evidence="5">
    <location>
        <begin position="54"/>
        <end position="74"/>
    </location>
</feature>
<dbReference type="GO" id="GO:0010467">
    <property type="term" value="P:gene expression"/>
    <property type="evidence" value="ECO:0007669"/>
    <property type="project" value="UniProtKB-ARBA"/>
</dbReference>
<evidence type="ECO:0000313" key="7">
    <source>
        <dbReference type="EMBL" id="GJN17166.1"/>
    </source>
</evidence>
<dbReference type="InterPro" id="IPR011990">
    <property type="entry name" value="TPR-like_helical_dom_sf"/>
</dbReference>
<dbReference type="InterPro" id="IPR002885">
    <property type="entry name" value="PPR_rpt"/>
</dbReference>
<comment type="similarity">
    <text evidence="1">Belongs to the PPR family. PCMP-H subfamily.</text>
</comment>
<evidence type="ECO:0000259" key="6">
    <source>
        <dbReference type="Pfam" id="PF14432"/>
    </source>
</evidence>
<evidence type="ECO:0000256" key="3">
    <source>
        <dbReference type="ARBA" id="ARBA00022946"/>
    </source>
</evidence>
<sequence length="652" mass="72410">MSPAPAPTSHHTSLLPLPTARSGPGGRGTPASGAWRHSPPRRRERARRHRRRTPTTSYRRSAPNGRPLTGRRAAPGPPRAHAAHLRVAPPLARRTGRRRRAHRLRAPQALEADPVFRSDPFLSTRLIDAYAALNALPAARQVFDEAPLKNIFVWNAMLKALALADHGEEALARLAAMGRLGVPVDSYSYAHGLKACIALLHHRTRRQLPVFARCTLTPSAVKRVFASMPDRNVVSWSAMIGCYAKNERPGDAIVLFQKMMASDADLVPNSITIVSVLQACAGVNALSQGKVLHAYILRRGFDSLVSVLNALMAMYMKCGCLEVGQYIFDWIGRRRNVVSWNSLISGYGMHGFGHESLRVFEEMIKEGIPPNIITFVSVLGACSHAGLVDEGRRLFESMVEYNVKPRAEHYACMVDLLGRAGHLDEAVELIQSMRIEPTPQVWGSLLGACRIHGHVEYAEMACSRLFDLEPRNAGNYVLLADIYARAKLPIQADVLKELIEEHALEKVPGCSWIEVKKRLYSFVSVDNKNLQLEELQALIGEFVAHMKNEGYVPDTGSVLYDIEEEEKERILLGHSEKLAVAFGLINTGRGEVIRITKNLRLCEDCHSVTKFISKFTEREIVVRDIDALPGGRSSLKQTQTATHRYVPLMPGR</sequence>
<dbReference type="InterPro" id="IPR032867">
    <property type="entry name" value="DYW_dom"/>
</dbReference>
<dbReference type="GO" id="GO:0003723">
    <property type="term" value="F:RNA binding"/>
    <property type="evidence" value="ECO:0007669"/>
    <property type="project" value="InterPro"/>
</dbReference>
<dbReference type="AlphaFoldDB" id="A0AAV5E3R6"/>
<evidence type="ECO:0000256" key="2">
    <source>
        <dbReference type="ARBA" id="ARBA00022737"/>
    </source>
</evidence>
<dbReference type="PANTHER" id="PTHR47926">
    <property type="entry name" value="PENTATRICOPEPTIDE REPEAT-CONTAINING PROTEIN"/>
    <property type="match status" value="1"/>
</dbReference>
<feature type="compositionally biased region" description="Basic residues" evidence="5">
    <location>
        <begin position="38"/>
        <end position="53"/>
    </location>
</feature>
<dbReference type="EMBL" id="BQKI01000073">
    <property type="protein sequence ID" value="GJN17166.1"/>
    <property type="molecule type" value="Genomic_DNA"/>
</dbReference>
<reference evidence="7" key="1">
    <citation type="journal article" date="2018" name="DNA Res.">
        <title>Multiple hybrid de novo genome assembly of finger millet, an orphan allotetraploid crop.</title>
        <authorList>
            <person name="Hatakeyama M."/>
            <person name="Aluri S."/>
            <person name="Balachadran M.T."/>
            <person name="Sivarajan S.R."/>
            <person name="Patrignani A."/>
            <person name="Gruter S."/>
            <person name="Poveda L."/>
            <person name="Shimizu-Inatsugi R."/>
            <person name="Baeten J."/>
            <person name="Francoijs K.J."/>
            <person name="Nataraja K.N."/>
            <person name="Reddy Y.A.N."/>
            <person name="Phadnis S."/>
            <person name="Ravikumar R.L."/>
            <person name="Schlapbach R."/>
            <person name="Sreeman S.M."/>
            <person name="Shimizu K.K."/>
        </authorList>
    </citation>
    <scope>NUCLEOTIDE SEQUENCE</scope>
</reference>
<dbReference type="Pfam" id="PF01535">
    <property type="entry name" value="PPR"/>
    <property type="match status" value="3"/>
</dbReference>
<dbReference type="Pfam" id="PF13041">
    <property type="entry name" value="PPR_2"/>
    <property type="match status" value="1"/>
</dbReference>
<feature type="region of interest" description="Disordered" evidence="5">
    <location>
        <begin position="1"/>
        <end position="83"/>
    </location>
</feature>